<dbReference type="eggNOG" id="COG2852">
    <property type="taxonomic scope" value="Bacteria"/>
</dbReference>
<evidence type="ECO:0000313" key="1">
    <source>
        <dbReference type="EMBL" id="KFI73946.1"/>
    </source>
</evidence>
<dbReference type="SUPFAM" id="SSF52980">
    <property type="entry name" value="Restriction endonuclease-like"/>
    <property type="match status" value="1"/>
</dbReference>
<dbReference type="InterPro" id="IPR011335">
    <property type="entry name" value="Restrct_endonuc-II-like"/>
</dbReference>
<gene>
    <name evidence="1" type="ORF">BMON_1615</name>
</gene>
<name>A0A087BSE6_9BIFI</name>
<dbReference type="STRING" id="1437603.GCA_000771525_00859"/>
<dbReference type="Proteomes" id="UP000029082">
    <property type="component" value="Unassembled WGS sequence"/>
</dbReference>
<dbReference type="AlphaFoldDB" id="A0A087BSE6"/>
<evidence type="ECO:0008006" key="3">
    <source>
        <dbReference type="Google" id="ProtNLM"/>
    </source>
</evidence>
<protein>
    <recommendedName>
        <fullName evidence="3">DUF559 domain-containing protein</fullName>
    </recommendedName>
</protein>
<organism evidence="1 2">
    <name type="scientific">Bifidobacterium mongoliense DSM 21395</name>
    <dbReference type="NCBI Taxonomy" id="1437603"/>
    <lineage>
        <taxon>Bacteria</taxon>
        <taxon>Bacillati</taxon>
        <taxon>Actinomycetota</taxon>
        <taxon>Actinomycetes</taxon>
        <taxon>Bifidobacteriales</taxon>
        <taxon>Bifidobacteriaceae</taxon>
        <taxon>Bifidobacterium</taxon>
    </lineage>
</organism>
<accession>A0A087BSE6</accession>
<reference evidence="1 2" key="1">
    <citation type="submission" date="2014-03" db="EMBL/GenBank/DDBJ databases">
        <title>Genomics of Bifidobacteria.</title>
        <authorList>
            <person name="Ventura M."/>
            <person name="Milani C."/>
            <person name="Lugli G.A."/>
        </authorList>
    </citation>
    <scope>NUCLEOTIDE SEQUENCE [LARGE SCALE GENOMIC DNA]</scope>
    <source>
        <strain evidence="1 2">DSM 21395</strain>
    </source>
</reference>
<dbReference type="EMBL" id="JGZE01000030">
    <property type="protein sequence ID" value="KFI73946.1"/>
    <property type="molecule type" value="Genomic_DNA"/>
</dbReference>
<evidence type="ECO:0000313" key="2">
    <source>
        <dbReference type="Proteomes" id="UP000029082"/>
    </source>
</evidence>
<proteinExistence type="predicted"/>
<comment type="caution">
    <text evidence="1">The sequence shown here is derived from an EMBL/GenBank/DDBJ whole genome shotgun (WGS) entry which is preliminary data.</text>
</comment>
<sequence>MTRSEACDAMWERRSSGPALGHPRRQHRRVGKKGYRLGCARWWLIIIVVAVIPSKGTLCSLFPFHWVLGVYESRIFNGAIARLVICPRKRLHNVIVALRPQWIGTMSWASPRQYREVVRNVESRRPVGYAQPIEIAERELGRCIGVARRSHRELTFCSLSALKILGLPLPRHHRLSDDVSHVVIADQRMRSNISGVRFHVWNHPISTQTISLGTDVEHAVDHIRIVDPITACMQMLAHCPKEECVVLFDAVMCRNSKMRLATKDELHERLDSLGKFHGCRAGRWALARSAEGVDSPMETRLRLRIVARGMPCPQVNVRVGNPDSDEFWFLDLAYPELKIGFEFQGAQFHATVEGLCRDSRKISALQGLGWRIVPVTAEMLKSERDRALLFATIDRIMALQRSQLHVV</sequence>
<keyword evidence="2" id="KW-1185">Reference proteome</keyword>